<evidence type="ECO:0000313" key="2">
    <source>
        <dbReference type="Proteomes" id="UP000001383"/>
    </source>
</evidence>
<dbReference type="EMBL" id="AP009484">
    <property type="protein sequence ID" value="BAH17609.1"/>
    <property type="molecule type" value="Genomic_DNA"/>
</dbReference>
<evidence type="ECO:0008006" key="3">
    <source>
        <dbReference type="Google" id="ProtNLM"/>
    </source>
</evidence>
<dbReference type="RefSeq" id="WP_012656809.1">
    <property type="nucleotide sequence ID" value="NC_011999.1"/>
</dbReference>
<protein>
    <recommendedName>
        <fullName evidence="3">Abi family protein</fullName>
    </recommendedName>
</protein>
<dbReference type="InterPro" id="IPR011664">
    <property type="entry name" value="Abi_system_AbiD/AbiF-like"/>
</dbReference>
<sequence length="316" mass="37784">MQIDRFYEELEELLYSKGITENNDIDFLNDLENHGYLNLYSAYKKILNIDSETPINTKDLKFIYTFDFDLQSLVFKYLIQFEISLKERLNYIMCTKFGYAEHEYLAKDNYNTSGKFNVENTINNALLKIRYDEYPIKHFINNRKLVPPWLFLKHIPFGNVQQLYKILKSEEKSSVVNHFITNHSSLTIDLKKEFFDNSLEYIRHYRNVIAHANRFINHNISTDRGNKKSFLKHYFSESILTEYEFNTSLCRNDVNGLFFLIIILTPSKLLRDRFIFELDLLIRQYYEADEGKKIMHISKIPENIVDRLSELNNLTH</sequence>
<evidence type="ECO:0000313" key="1">
    <source>
        <dbReference type="EMBL" id="BAH17609.1"/>
    </source>
</evidence>
<dbReference type="HOGENOM" id="CLU_044962_0_0_9"/>
<accession>B9EBJ8</accession>
<reference evidence="1 2" key="1">
    <citation type="journal article" date="2009" name="J. Bacteriol.">
        <title>Complete genome sequence of Macrococcus caseolyticus strain JCSCS5402, reflecting the ancestral genome of the human-pathogenic staphylococci.</title>
        <authorList>
            <person name="Baba T."/>
            <person name="Kuwahara-Arai K."/>
            <person name="Uchiyama I."/>
            <person name="Takeuchi F."/>
            <person name="Ito T."/>
            <person name="Hiramatsu K."/>
        </authorList>
    </citation>
    <scope>NUCLEOTIDE SEQUENCE [LARGE SCALE GENOMIC DNA]</scope>
    <source>
        <strain evidence="1 2">JCSC5402</strain>
    </source>
</reference>
<dbReference type="KEGG" id="mcl:MCCL_0902"/>
<organism evidence="1 2">
    <name type="scientific">Macrococcus caseolyticus (strain JCSC5402)</name>
    <name type="common">Macrococcoides caseolyticum</name>
    <dbReference type="NCBI Taxonomy" id="458233"/>
    <lineage>
        <taxon>Bacteria</taxon>
        <taxon>Bacillati</taxon>
        <taxon>Bacillota</taxon>
        <taxon>Bacilli</taxon>
        <taxon>Bacillales</taxon>
        <taxon>Staphylococcaceae</taxon>
        <taxon>Macrococcoides</taxon>
    </lineage>
</organism>
<dbReference type="Pfam" id="PF07751">
    <property type="entry name" value="Abi_2"/>
    <property type="match status" value="1"/>
</dbReference>
<dbReference type="AlphaFoldDB" id="B9EBJ8"/>
<dbReference type="STRING" id="458233.MCCL_0902"/>
<dbReference type="eggNOG" id="COG4823">
    <property type="taxonomic scope" value="Bacteria"/>
</dbReference>
<dbReference type="OrthoDB" id="5363652at2"/>
<gene>
    <name evidence="1" type="ordered locus">MCCL_0902</name>
</gene>
<proteinExistence type="predicted"/>
<dbReference type="Proteomes" id="UP000001383">
    <property type="component" value="Chromosome"/>
</dbReference>
<name>B9EBJ8_MACCJ</name>